<comment type="caution">
    <text evidence="2">The sequence shown here is derived from an EMBL/GenBank/DDBJ whole genome shotgun (WGS) entry which is preliminary data.</text>
</comment>
<protein>
    <submittedName>
        <fullName evidence="2">Uncharacterized protein</fullName>
    </submittedName>
</protein>
<evidence type="ECO:0000313" key="2">
    <source>
        <dbReference type="EMBL" id="EKE25943.1"/>
    </source>
</evidence>
<feature type="transmembrane region" description="Helical" evidence="1">
    <location>
        <begin position="56"/>
        <end position="75"/>
    </location>
</feature>
<keyword evidence="1" id="KW-1133">Transmembrane helix</keyword>
<keyword evidence="1" id="KW-0472">Membrane</keyword>
<organism evidence="2">
    <name type="scientific">uncultured bacterium</name>
    <name type="common">gcode 4</name>
    <dbReference type="NCBI Taxonomy" id="1234023"/>
    <lineage>
        <taxon>Bacteria</taxon>
        <taxon>environmental samples</taxon>
    </lineage>
</organism>
<gene>
    <name evidence="2" type="ORF">ACD_4C00488G0001</name>
</gene>
<name>K2FSR4_9BACT</name>
<dbReference type="AlphaFoldDB" id="K2FSR4"/>
<evidence type="ECO:0000256" key="1">
    <source>
        <dbReference type="SAM" id="Phobius"/>
    </source>
</evidence>
<proteinExistence type="predicted"/>
<reference evidence="2" key="1">
    <citation type="journal article" date="2012" name="Science">
        <title>Fermentation, hydrogen, and sulfur metabolism in multiple uncultivated bacterial phyla.</title>
        <authorList>
            <person name="Wrighton K.C."/>
            <person name="Thomas B.C."/>
            <person name="Sharon I."/>
            <person name="Miller C.S."/>
            <person name="Castelle C.J."/>
            <person name="VerBerkmoes N.C."/>
            <person name="Wilkins M.J."/>
            <person name="Hettich R.L."/>
            <person name="Lipton M.S."/>
            <person name="Williams K.H."/>
            <person name="Long P.E."/>
            <person name="Banfield J.F."/>
        </authorList>
    </citation>
    <scope>NUCLEOTIDE SEQUENCE [LARGE SCALE GENOMIC DNA]</scope>
</reference>
<sequence>MFDIIRNNGNNRIIDISNGYKWEDLKEGVRYIKIHKRDALIRKVSLYFLTLLDNSISYISFITFKGIWFIGIEVYNRVKEYRIKRSYGWLSKFDKKFDKENLFLLALQCPESLNSYSDLRLFYNFLGDRQLREVLEIKKNKIKFYKEIWKK</sequence>
<dbReference type="EMBL" id="AMFJ01001004">
    <property type="protein sequence ID" value="EKE25943.1"/>
    <property type="molecule type" value="Genomic_DNA"/>
</dbReference>
<accession>K2FSR4</accession>
<keyword evidence="1" id="KW-0812">Transmembrane</keyword>